<protein>
    <submittedName>
        <fullName evidence="1">Uncharacterized protein</fullName>
    </submittedName>
</protein>
<name>A0AAD9WD27_9HELO</name>
<dbReference type="Proteomes" id="UP001285354">
    <property type="component" value="Unassembled WGS sequence"/>
</dbReference>
<keyword evidence="2" id="KW-1185">Reference proteome</keyword>
<dbReference type="EMBL" id="JAUBYV010000008">
    <property type="protein sequence ID" value="KAK2624976.1"/>
    <property type="molecule type" value="Genomic_DNA"/>
</dbReference>
<accession>A0AAD9WD27</accession>
<proteinExistence type="predicted"/>
<reference evidence="1" key="1">
    <citation type="submission" date="2023-06" db="EMBL/GenBank/DDBJ databases">
        <title>Draft genome of Marssonina rosae.</title>
        <authorList>
            <person name="Cheng Q."/>
        </authorList>
    </citation>
    <scope>NUCLEOTIDE SEQUENCE</scope>
    <source>
        <strain evidence="1">R4</strain>
    </source>
</reference>
<organism evidence="1 2">
    <name type="scientific">Diplocarpon rosae</name>
    <dbReference type="NCBI Taxonomy" id="946125"/>
    <lineage>
        <taxon>Eukaryota</taxon>
        <taxon>Fungi</taxon>
        <taxon>Dikarya</taxon>
        <taxon>Ascomycota</taxon>
        <taxon>Pezizomycotina</taxon>
        <taxon>Leotiomycetes</taxon>
        <taxon>Helotiales</taxon>
        <taxon>Drepanopezizaceae</taxon>
        <taxon>Diplocarpon</taxon>
    </lineage>
</organism>
<gene>
    <name evidence="1" type="ORF">QTJ16_005345</name>
</gene>
<evidence type="ECO:0000313" key="1">
    <source>
        <dbReference type="EMBL" id="KAK2624976.1"/>
    </source>
</evidence>
<comment type="caution">
    <text evidence="1">The sequence shown here is derived from an EMBL/GenBank/DDBJ whole genome shotgun (WGS) entry which is preliminary data.</text>
</comment>
<evidence type="ECO:0000313" key="2">
    <source>
        <dbReference type="Proteomes" id="UP001285354"/>
    </source>
</evidence>
<sequence>MSISPQALGARAAGPTFNGFPETLVCPIATGTATWTTAEQHKLVTSHIAANKPPVEKQASNTGSGRCLKMNLPYYIVEINKGASAMAFAYDKEKNVYEFCLANTADLNGDGYSDPCST</sequence>
<dbReference type="AlphaFoldDB" id="A0AAD9WD27"/>